<evidence type="ECO:0000259" key="1">
    <source>
        <dbReference type="Pfam" id="PF07905"/>
    </source>
</evidence>
<feature type="domain" description="PucR C-terminal helix-turn-helix" evidence="2">
    <location>
        <begin position="460"/>
        <end position="516"/>
    </location>
</feature>
<dbReference type="PANTHER" id="PTHR33744">
    <property type="entry name" value="CARBOHYDRATE DIACID REGULATOR"/>
    <property type="match status" value="1"/>
</dbReference>
<proteinExistence type="predicted"/>
<dbReference type="Pfam" id="PF07905">
    <property type="entry name" value="PucR"/>
    <property type="match status" value="1"/>
</dbReference>
<organism evidence="3 4">
    <name type="scientific">Plantibacter flavus</name>
    <dbReference type="NCBI Taxonomy" id="150123"/>
    <lineage>
        <taxon>Bacteria</taxon>
        <taxon>Bacillati</taxon>
        <taxon>Actinomycetota</taxon>
        <taxon>Actinomycetes</taxon>
        <taxon>Micrococcales</taxon>
        <taxon>Microbacteriaceae</taxon>
        <taxon>Plantibacter</taxon>
    </lineage>
</organism>
<reference evidence="3 4" key="1">
    <citation type="submission" date="2018-11" db="EMBL/GenBank/DDBJ databases">
        <title>Sequencing the genomes of 1000 actinobacteria strains.</title>
        <authorList>
            <person name="Klenk H.-P."/>
        </authorList>
    </citation>
    <scope>NUCLEOTIDE SEQUENCE [LARGE SCALE GENOMIC DNA]</scope>
    <source>
        <strain evidence="3 4">DSM 14012</strain>
    </source>
</reference>
<dbReference type="InterPro" id="IPR051448">
    <property type="entry name" value="CdaR-like_regulators"/>
</dbReference>
<dbReference type="RefSeq" id="WP_085513782.1">
    <property type="nucleotide sequence ID" value="NZ_FXAP01000006.1"/>
</dbReference>
<dbReference type="Proteomes" id="UP000266915">
    <property type="component" value="Unassembled WGS sequence"/>
</dbReference>
<dbReference type="EMBL" id="RKHL01000001">
    <property type="protein sequence ID" value="ROR83081.1"/>
    <property type="molecule type" value="Genomic_DNA"/>
</dbReference>
<dbReference type="Gene3D" id="1.10.10.2840">
    <property type="entry name" value="PucR C-terminal helix-turn-helix domain"/>
    <property type="match status" value="1"/>
</dbReference>
<accession>A0A3N2C6F1</accession>
<evidence type="ECO:0000259" key="2">
    <source>
        <dbReference type="Pfam" id="PF13556"/>
    </source>
</evidence>
<evidence type="ECO:0000313" key="4">
    <source>
        <dbReference type="Proteomes" id="UP000266915"/>
    </source>
</evidence>
<keyword evidence="4" id="KW-1185">Reference proteome</keyword>
<dbReference type="InterPro" id="IPR012914">
    <property type="entry name" value="PucR_dom"/>
</dbReference>
<sequence>MSTTSVIAGEVGRASSNVSLRTLMAEPVFKLGLVVAGDADVLDRDIAWVHSSDLGDPTPWLEPGQLLLTDGMQFTGEMSDELADRRADEYVRRLSARGVIALGFATGIIHADIPQRLVDACERHGFTLLEVGERTPFIGIIRFVADAVAAARVASLEWSLAAQRAVARAALRPDGLTAILAELGQQLGCWVALYDALGNRVTTRTREPVPEGVEAAVAEVLRRGSRAGLHLADGAAGATLLTLGRRGELRGILAVGSSVPLDHAEHDLVSSVIGLASIALEQHGALDLARRQLRSGLLELLLSGDRAVAERTAQRLWGPLPPDPIRVAVVDIPVGELGFLSELDVQAAAHGGKLFFAEQDERIVIVSSDADTGLWDVVVGRHGLSGGVSARTNWEGLRDGLAEAERARASAGETPRLVRYEALAEQGLLGLLSASGGSVLANRLLEPLGGLGAEARAVHVETARVWLEANCVTDQAAGRLGIHRQTLRARITTLESLLDLDLSRFGDRAELWSALQLADG</sequence>
<dbReference type="PANTHER" id="PTHR33744:SF1">
    <property type="entry name" value="DNA-BINDING TRANSCRIPTIONAL ACTIVATOR ADER"/>
    <property type="match status" value="1"/>
</dbReference>
<comment type="caution">
    <text evidence="3">The sequence shown here is derived from an EMBL/GenBank/DDBJ whole genome shotgun (WGS) entry which is preliminary data.</text>
</comment>
<feature type="domain" description="Purine catabolism PurC-like" evidence="1">
    <location>
        <begin position="23"/>
        <end position="147"/>
    </location>
</feature>
<name>A0A3N2C6F1_9MICO</name>
<evidence type="ECO:0000313" key="3">
    <source>
        <dbReference type="EMBL" id="ROR83081.1"/>
    </source>
</evidence>
<dbReference type="InterPro" id="IPR025736">
    <property type="entry name" value="PucR_C-HTH_dom"/>
</dbReference>
<dbReference type="InterPro" id="IPR042070">
    <property type="entry name" value="PucR_C-HTH_sf"/>
</dbReference>
<dbReference type="AlphaFoldDB" id="A0A3N2C6F1"/>
<protein>
    <submittedName>
        <fullName evidence="3">Purine catabolism regulator</fullName>
    </submittedName>
</protein>
<gene>
    <name evidence="3" type="ORF">EDD42_3183</name>
</gene>
<dbReference type="Pfam" id="PF13556">
    <property type="entry name" value="HTH_30"/>
    <property type="match status" value="1"/>
</dbReference>